<dbReference type="GO" id="GO:0004252">
    <property type="term" value="F:serine-type endopeptidase activity"/>
    <property type="evidence" value="ECO:0007669"/>
    <property type="project" value="InterPro"/>
</dbReference>
<keyword evidence="8 18" id="KW-0720">Serine protease</keyword>
<feature type="domain" description="Kringle" evidence="21">
    <location>
        <begin position="230"/>
        <end position="312"/>
    </location>
</feature>
<feature type="region of interest" description="Disordered" evidence="19">
    <location>
        <begin position="918"/>
        <end position="940"/>
    </location>
</feature>
<keyword evidence="10 16" id="KW-1015">Disulfide bond</keyword>
<feature type="disulfide bond" evidence="16">
    <location>
        <begin position="214"/>
        <end position="223"/>
    </location>
</feature>
<reference evidence="24 25" key="1">
    <citation type="submission" date="2019-04" db="EMBL/GenBank/DDBJ databases">
        <title>Chromosome genome assembly for Takifugu flavidus.</title>
        <authorList>
            <person name="Xiao S."/>
        </authorList>
    </citation>
    <scope>NUCLEOTIDE SEQUENCE [LARGE SCALE GENOMIC DNA]</scope>
    <source>
        <strain evidence="24">HTHZ2018</strain>
        <tissue evidence="24">Muscle</tissue>
    </source>
</reference>
<dbReference type="Gene3D" id="2.10.25.10">
    <property type="entry name" value="Laminin"/>
    <property type="match status" value="2"/>
</dbReference>
<dbReference type="PROSITE" id="PS01253">
    <property type="entry name" value="FN1_1"/>
    <property type="match status" value="1"/>
</dbReference>
<feature type="domain" description="Peptidase S1" evidence="22">
    <location>
        <begin position="360"/>
        <end position="619"/>
    </location>
</feature>
<feature type="compositionally biased region" description="Polar residues" evidence="19">
    <location>
        <begin position="1221"/>
        <end position="1230"/>
    </location>
</feature>
<dbReference type="PROSITE" id="PS50026">
    <property type="entry name" value="EGF_3"/>
    <property type="match status" value="2"/>
</dbReference>
<keyword evidence="11" id="KW-0325">Glycoprotein</keyword>
<dbReference type="PROSITE" id="PS50070">
    <property type="entry name" value="KRINGLE_2"/>
    <property type="match status" value="1"/>
</dbReference>
<keyword evidence="25" id="KW-1185">Reference proteome</keyword>
<keyword evidence="3 16" id="KW-0245">EGF-like domain</keyword>
<dbReference type="EMBL" id="RHFK02000016">
    <property type="protein sequence ID" value="TWW63097.1"/>
    <property type="molecule type" value="Genomic_DNA"/>
</dbReference>
<dbReference type="GO" id="GO:0019901">
    <property type="term" value="F:protein kinase binding"/>
    <property type="evidence" value="ECO:0007669"/>
    <property type="project" value="InterPro"/>
</dbReference>
<feature type="region of interest" description="Disordered" evidence="19">
    <location>
        <begin position="39"/>
        <end position="60"/>
    </location>
</feature>
<dbReference type="CDD" id="cd00190">
    <property type="entry name" value="Tryp_SPc"/>
    <property type="match status" value="1"/>
</dbReference>
<keyword evidence="9" id="KW-0865">Zymogen</keyword>
<feature type="region of interest" description="Disordered" evidence="19">
    <location>
        <begin position="957"/>
        <end position="1067"/>
    </location>
</feature>
<dbReference type="InterPro" id="IPR011993">
    <property type="entry name" value="PH-like_dom_sf"/>
</dbReference>
<dbReference type="PRINTS" id="PR00722">
    <property type="entry name" value="CHYMOTRYPSIN"/>
</dbReference>
<sequence length="1614" mass="174816">MSWSWEHRDSPGSAAHASVSADLISHTLVPGFGPVISRDSYKPGRKGRQDPSSLHHLPVLPTVVSPPGSSRCSLTHNFDRDRQFGFCAADQAQPEVFVQSSSRGVSDPCGVDPCQNGGVCALIPHTAAFECSCPERFTGTLCEHKKCYETTHLHYYDTGESWGRIHLRNVEQCTCMAGEIKCERVAYTTCRSNPCQNDGACRLIVSTGQEVCYCRRGYSGPHCSVELDSECYNSRGADYRGVARTTVSGGRCLAWNSDLLYDELHVGTVDASPLRGLGDHAFCRNPDGDKMPWCYTLSDGAISWDYCRLPSCRMAVSSSRRIIPFNLPPLVKTPRPSTPSKRPVCGKRHKKRLAVARGRILGGNSALPGTHPWMVAIYVGERDFCAGTLVSSCWIVSAAHCFFRKCPLCFLIHHKSTGNAPLLLSSSPLLSQIRVVLGQQRFNVTDHNARTFGVDKYIFPKQFSVFNPTLHDIVLIKLKKQDGRCAKRTPFISPICLPDKNTTFPDYFCCTISGWGHMHEKAQGYSSLQEAGVRLIPHDTCRKPNVYSNHVTDGMLCAGLGKCADACQGDSGGPLACTRDDVSFLYGIISWGEGCGRSGKPGVYTNVVKYIDWINSVIKHCLLLLVFKDKSDKVQGNKERLSATLEELCGLEVGPWYEGVAFTLAILCLTQTTLLGFDSKEALLAWDARLRYSLGEGSGALPGGKNLRLSGFGAFDYGAVRLRRDRLNVPRLQKCPVPVCRRRPTALMPPPGCLFNPACQLLIPVAQMFYDGIGASASAPNPGSDLGSIFCVQLYRSLHTEVASATTLISAANDSLLDCDWFSVGVLPGTKLESGPATLHLCNNLLALARDLPPVIVGHWNLPDLRRYGPVPNGFVFEGGTRCGYWAGVFLLASAESEQISFLFDCIVRGISPTRGPFGLRPVLPDPSTSETSSEERLNHETLELEKRLSMLSHRSSTASYCPSAGGDDRSISGSSDTSDTSQSDCSVGSRLTIWTEPTSIQPENLGNAGAKAAAQSGEKPLPSGQGGGSQPPTKPPRQLQEIGRQSSSDSGIATGSHSSYSGSFSSYTGSLDSNPGEDYGSVFSLPPHLGQDVRPCTCLNVPGHEYQIPTSLRYLYDTPRSVLQEVGGDTKDNQPPAALGPTTEPAEGDKRSPGEGHLATADGDSPNEHFRSPSESKKSSEAPSGGHPGSCCFKTIVTICAVCGGFKEDSDSDCQCHGNRPSQEPSVLQFSVPAGPQRFTQRGRRKRLPVPPWHLPSQANWGTVSPEHPADQSVDKSARGPGAASESGVTARNPREGSPLLKGGREKGGGFLADLFSFPTDRRPEAKINGPNLYESMSRRYGNRSRLPSRDSAAIYENCLKCVAALCRRPPRVAPADVFGSVPKSREHGAAANQEPCCQISGEEPQSEDGPRGEDKRLGSKEERRRADPAYEIMESRAPERNSEAEERKYELMGGCGQRFLQESEAPCGRARTGVGRLMASAFVCTMKGRRFLLAGAPKCFKAAAPAGRVFVFPPEAPLPERPQGDGGATYVNIPISPTSKRQLNYMELELQETGAGTRVTASHPPSQRKSSTKYAQIDITATETAHKVGTQHALGRQEGLHTLELRRKAPPH</sequence>
<dbReference type="FunFam" id="2.40.10.10:FF:000146">
    <property type="entry name" value="Serine protease 53"/>
    <property type="match status" value="1"/>
</dbReference>
<dbReference type="GO" id="GO:0007528">
    <property type="term" value="P:neuromuscular junction development"/>
    <property type="evidence" value="ECO:0007669"/>
    <property type="project" value="TreeGrafter"/>
</dbReference>
<dbReference type="Pfam" id="PF00051">
    <property type="entry name" value="Kringle"/>
    <property type="match status" value="1"/>
</dbReference>
<feature type="region of interest" description="Disordered" evidence="19">
    <location>
        <begin position="1557"/>
        <end position="1576"/>
    </location>
</feature>
<feature type="compositionally biased region" description="Basic and acidic residues" evidence="19">
    <location>
        <begin position="1167"/>
        <end position="1181"/>
    </location>
</feature>
<evidence type="ECO:0000256" key="10">
    <source>
        <dbReference type="ARBA" id="ARBA00023157"/>
    </source>
</evidence>
<keyword evidence="7 18" id="KW-0378">Hydrolase</keyword>
<feature type="compositionally biased region" description="Polar residues" evidence="19">
    <location>
        <begin position="996"/>
        <end position="1005"/>
    </location>
</feature>
<dbReference type="PROSITE" id="PS01186">
    <property type="entry name" value="EGF_2"/>
    <property type="match status" value="1"/>
</dbReference>
<feature type="disulfide bond" evidence="16">
    <location>
        <begin position="114"/>
        <end position="131"/>
    </location>
</feature>
<dbReference type="Gene3D" id="2.40.20.10">
    <property type="entry name" value="Plasminogen Kringle 4"/>
    <property type="match status" value="1"/>
</dbReference>
<feature type="disulfide bond" evidence="16">
    <location>
        <begin position="195"/>
        <end position="212"/>
    </location>
</feature>
<dbReference type="Pfam" id="PF00089">
    <property type="entry name" value="Trypsin"/>
    <property type="match status" value="1"/>
</dbReference>
<evidence type="ECO:0000259" key="20">
    <source>
        <dbReference type="PROSITE" id="PS50026"/>
    </source>
</evidence>
<dbReference type="SUPFAM" id="SSF57196">
    <property type="entry name" value="EGF/Laminin"/>
    <property type="match status" value="1"/>
</dbReference>
<keyword evidence="2" id="KW-0964">Secreted</keyword>
<evidence type="ECO:0000256" key="15">
    <source>
        <dbReference type="ARBA" id="ARBA00079711"/>
    </source>
</evidence>
<feature type="compositionally biased region" description="Basic and acidic residues" evidence="19">
    <location>
        <begin position="1410"/>
        <end position="1446"/>
    </location>
</feature>
<comment type="function">
    <text evidence="12">Cleaves peptide substrates after methionine, leucine, and norleucine. Physiological substrates include EZR, alpha-tubulins and the apoptosis inhibitor BIRC5/Survivin. Promotes caspase activation and subsequent apoptosis of target cells.</text>
</comment>
<accession>A0A5C6NBV2</accession>
<keyword evidence="5 18" id="KW-0645">Protease</keyword>
<evidence type="ECO:0000256" key="3">
    <source>
        <dbReference type="ARBA" id="ARBA00022536"/>
    </source>
</evidence>
<gene>
    <name evidence="24" type="ORF">D4764_03G0001050</name>
</gene>
<dbReference type="InterPro" id="IPR001254">
    <property type="entry name" value="Trypsin_dom"/>
</dbReference>
<feature type="region of interest" description="Disordered" evidence="19">
    <location>
        <begin position="1387"/>
        <end position="1446"/>
    </location>
</feature>
<dbReference type="PANTHER" id="PTHR21636:SF2">
    <property type="entry name" value="PROTEIN DOK-7"/>
    <property type="match status" value="1"/>
</dbReference>
<feature type="region of interest" description="Disordered" evidence="19">
    <location>
        <begin position="1212"/>
        <end position="1307"/>
    </location>
</feature>
<evidence type="ECO:0000259" key="23">
    <source>
        <dbReference type="PROSITE" id="PS51091"/>
    </source>
</evidence>
<evidence type="ECO:0000313" key="25">
    <source>
        <dbReference type="Proteomes" id="UP000324091"/>
    </source>
</evidence>
<feature type="compositionally biased region" description="Polar residues" evidence="19">
    <location>
        <begin position="1044"/>
        <end position="1054"/>
    </location>
</feature>
<dbReference type="InterPro" id="IPR037746">
    <property type="entry name" value="Dok-7"/>
</dbReference>
<dbReference type="SMART" id="SM00020">
    <property type="entry name" value="Tryp_SPc"/>
    <property type="match status" value="1"/>
</dbReference>
<organism evidence="24 25">
    <name type="scientific">Takifugu flavidus</name>
    <name type="common">sansaifugu</name>
    <dbReference type="NCBI Taxonomy" id="433684"/>
    <lineage>
        <taxon>Eukaryota</taxon>
        <taxon>Metazoa</taxon>
        <taxon>Chordata</taxon>
        <taxon>Craniata</taxon>
        <taxon>Vertebrata</taxon>
        <taxon>Euteleostomi</taxon>
        <taxon>Actinopterygii</taxon>
        <taxon>Neopterygii</taxon>
        <taxon>Teleostei</taxon>
        <taxon>Neoteleostei</taxon>
        <taxon>Acanthomorphata</taxon>
        <taxon>Eupercaria</taxon>
        <taxon>Tetraodontiformes</taxon>
        <taxon>Tetradontoidea</taxon>
        <taxon>Tetraodontidae</taxon>
        <taxon>Takifugu</taxon>
    </lineage>
</organism>
<evidence type="ECO:0000256" key="7">
    <source>
        <dbReference type="ARBA" id="ARBA00022801"/>
    </source>
</evidence>
<name>A0A5C6NBV2_9TELE</name>
<dbReference type="InterPro" id="IPR038178">
    <property type="entry name" value="Kringle_sf"/>
</dbReference>
<dbReference type="PROSITE" id="PS00134">
    <property type="entry name" value="TRYPSIN_HIS"/>
    <property type="match status" value="1"/>
</dbReference>
<comment type="caution">
    <text evidence="16">Lacks conserved residue(s) required for the propagation of feature annotation.</text>
</comment>
<feature type="compositionally biased region" description="Low complexity" evidence="19">
    <location>
        <begin position="1055"/>
        <end position="1067"/>
    </location>
</feature>
<dbReference type="SMART" id="SM00130">
    <property type="entry name" value="KR"/>
    <property type="match status" value="1"/>
</dbReference>
<dbReference type="InterPro" id="IPR009003">
    <property type="entry name" value="Peptidase_S1_PA"/>
</dbReference>
<dbReference type="InterPro" id="IPR013806">
    <property type="entry name" value="Kringle-like"/>
</dbReference>
<dbReference type="PROSITE" id="PS00021">
    <property type="entry name" value="KRINGLE_1"/>
    <property type="match status" value="1"/>
</dbReference>
<dbReference type="InterPro" id="IPR000001">
    <property type="entry name" value="Kringle"/>
</dbReference>
<feature type="domain" description="EGF-like" evidence="20">
    <location>
        <begin position="105"/>
        <end position="143"/>
    </location>
</feature>
<dbReference type="Gene3D" id="2.40.10.10">
    <property type="entry name" value="Trypsin-like serine proteases"/>
    <property type="match status" value="1"/>
</dbReference>
<feature type="region of interest" description="Disordered" evidence="19">
    <location>
        <begin position="1126"/>
        <end position="1187"/>
    </location>
</feature>
<evidence type="ECO:0000256" key="16">
    <source>
        <dbReference type="PROSITE-ProRule" id="PRU00076"/>
    </source>
</evidence>
<dbReference type="SUPFAM" id="SSF57440">
    <property type="entry name" value="Kringle-like"/>
    <property type="match status" value="1"/>
</dbReference>
<feature type="compositionally biased region" description="Low complexity" evidence="19">
    <location>
        <begin position="972"/>
        <end position="987"/>
    </location>
</feature>
<dbReference type="PROSITE" id="PS50240">
    <property type="entry name" value="TRYPSIN_DOM"/>
    <property type="match status" value="1"/>
</dbReference>
<comment type="subcellular location">
    <subcellularLocation>
        <location evidence="1">Secreted</location>
    </subcellularLocation>
</comment>
<dbReference type="SMART" id="SM00181">
    <property type="entry name" value="EGF"/>
    <property type="match status" value="2"/>
</dbReference>
<evidence type="ECO:0000256" key="9">
    <source>
        <dbReference type="ARBA" id="ARBA00023145"/>
    </source>
</evidence>
<feature type="domain" description="Fibronectin type-I" evidence="23">
    <location>
        <begin position="145"/>
        <end position="185"/>
    </location>
</feature>
<proteinExistence type="predicted"/>
<dbReference type="InterPro" id="IPR043504">
    <property type="entry name" value="Peptidase_S1_PA_chymotrypsin"/>
</dbReference>
<dbReference type="FunFam" id="2.40.20.10:FF:000016">
    <property type="entry name" value="Coagulation factor XII"/>
    <property type="match status" value="1"/>
</dbReference>
<evidence type="ECO:0000256" key="6">
    <source>
        <dbReference type="ARBA" id="ARBA00022729"/>
    </source>
</evidence>
<evidence type="ECO:0000256" key="14">
    <source>
        <dbReference type="ARBA" id="ARBA00078807"/>
    </source>
</evidence>
<dbReference type="InterPro" id="IPR000083">
    <property type="entry name" value="Fibronectin_type1"/>
</dbReference>
<dbReference type="PRINTS" id="PR00018">
    <property type="entry name" value="KRINGLE"/>
</dbReference>
<dbReference type="Pfam" id="PF00039">
    <property type="entry name" value="fn1"/>
    <property type="match status" value="1"/>
</dbReference>
<evidence type="ECO:0000256" key="1">
    <source>
        <dbReference type="ARBA" id="ARBA00004613"/>
    </source>
</evidence>
<dbReference type="InterPro" id="IPR018114">
    <property type="entry name" value="TRYPSIN_HIS"/>
</dbReference>
<dbReference type="InterPro" id="IPR018056">
    <property type="entry name" value="Kringle_CS"/>
</dbReference>
<keyword evidence="6" id="KW-0732">Signal</keyword>
<evidence type="ECO:0000256" key="13">
    <source>
        <dbReference type="ARBA" id="ARBA00067130"/>
    </source>
</evidence>
<dbReference type="GO" id="GO:0006508">
    <property type="term" value="P:proteolysis"/>
    <property type="evidence" value="ECO:0007669"/>
    <property type="project" value="UniProtKB-KW"/>
</dbReference>
<evidence type="ECO:0000256" key="12">
    <source>
        <dbReference type="ARBA" id="ARBA00054080"/>
    </source>
</evidence>
<dbReference type="Gene3D" id="2.30.29.30">
    <property type="entry name" value="Pleckstrin-homology domain (PH domain)/Phosphotyrosine-binding domain (PTB)"/>
    <property type="match status" value="2"/>
</dbReference>
<comment type="caution">
    <text evidence="24">The sequence shown here is derived from an EMBL/GenBank/DDBJ whole genome shotgun (WGS) entry which is preliminary data.</text>
</comment>
<dbReference type="Proteomes" id="UP000324091">
    <property type="component" value="Chromosome 3"/>
</dbReference>
<evidence type="ECO:0000256" key="5">
    <source>
        <dbReference type="ARBA" id="ARBA00022670"/>
    </source>
</evidence>
<evidence type="ECO:0000256" key="17">
    <source>
        <dbReference type="PROSITE-ProRule" id="PRU00121"/>
    </source>
</evidence>
<evidence type="ECO:0000313" key="24">
    <source>
        <dbReference type="EMBL" id="TWW63097.1"/>
    </source>
</evidence>
<dbReference type="PROSITE" id="PS00022">
    <property type="entry name" value="EGF_1"/>
    <property type="match status" value="2"/>
</dbReference>
<evidence type="ECO:0000259" key="21">
    <source>
        <dbReference type="PROSITE" id="PS50070"/>
    </source>
</evidence>
<evidence type="ECO:0000256" key="4">
    <source>
        <dbReference type="ARBA" id="ARBA00022572"/>
    </source>
</evidence>
<dbReference type="InterPro" id="IPR033116">
    <property type="entry name" value="TRYPSIN_SER"/>
</dbReference>
<evidence type="ECO:0000256" key="2">
    <source>
        <dbReference type="ARBA" id="ARBA00022525"/>
    </source>
</evidence>
<protein>
    <recommendedName>
        <fullName evidence="13">Granzyme M</fullName>
    </recommendedName>
    <alternativeName>
        <fullName evidence="14">Met-ase</fullName>
    </alternativeName>
    <alternativeName>
        <fullName evidence="15">Natural killer cell granular protease</fullName>
    </alternativeName>
</protein>
<dbReference type="SMART" id="SM01244">
    <property type="entry name" value="IRS"/>
    <property type="match status" value="1"/>
</dbReference>
<dbReference type="PROSITE" id="PS00135">
    <property type="entry name" value="TRYPSIN_SER"/>
    <property type="match status" value="1"/>
</dbReference>
<dbReference type="PROSITE" id="PS51091">
    <property type="entry name" value="FN1_2"/>
    <property type="match status" value="1"/>
</dbReference>
<dbReference type="SMART" id="SM00058">
    <property type="entry name" value="FN1"/>
    <property type="match status" value="1"/>
</dbReference>
<dbReference type="SUPFAM" id="SSF50494">
    <property type="entry name" value="Trypsin-like serine proteases"/>
    <property type="match status" value="1"/>
</dbReference>
<dbReference type="GO" id="GO:0005576">
    <property type="term" value="C:extracellular region"/>
    <property type="evidence" value="ECO:0007669"/>
    <property type="project" value="UniProtKB-SubCell"/>
</dbReference>
<evidence type="ECO:0000256" key="11">
    <source>
        <dbReference type="ARBA" id="ARBA00023180"/>
    </source>
</evidence>
<dbReference type="SUPFAM" id="SSF50729">
    <property type="entry name" value="PH domain-like"/>
    <property type="match status" value="1"/>
</dbReference>
<keyword evidence="4 17" id="KW-0420">Kringle</keyword>
<feature type="compositionally biased region" description="Polar residues" evidence="19">
    <location>
        <begin position="1561"/>
        <end position="1576"/>
    </location>
</feature>
<feature type="domain" description="EGF-like" evidence="20">
    <location>
        <begin position="186"/>
        <end position="224"/>
    </location>
</feature>
<evidence type="ECO:0000256" key="18">
    <source>
        <dbReference type="RuleBase" id="RU363034"/>
    </source>
</evidence>
<feature type="disulfide bond" evidence="16">
    <location>
        <begin position="133"/>
        <end position="142"/>
    </location>
</feature>
<dbReference type="CDD" id="cd00108">
    <property type="entry name" value="KR"/>
    <property type="match status" value="1"/>
</dbReference>
<feature type="compositionally biased region" description="Basic and acidic residues" evidence="19">
    <location>
        <begin position="1269"/>
        <end position="1279"/>
    </location>
</feature>
<dbReference type="InterPro" id="IPR000742">
    <property type="entry name" value="EGF"/>
</dbReference>
<dbReference type="InterPro" id="IPR001314">
    <property type="entry name" value="Peptidase_S1A"/>
</dbReference>
<dbReference type="PANTHER" id="PTHR21636">
    <property type="entry name" value="PROTEIN DOK-7"/>
    <property type="match status" value="1"/>
</dbReference>
<evidence type="ECO:0000256" key="8">
    <source>
        <dbReference type="ARBA" id="ARBA00022825"/>
    </source>
</evidence>
<dbReference type="CDD" id="cd00061">
    <property type="entry name" value="FN1"/>
    <property type="match status" value="1"/>
</dbReference>
<dbReference type="CDD" id="cd00054">
    <property type="entry name" value="EGF_CA"/>
    <property type="match status" value="1"/>
</dbReference>
<evidence type="ECO:0000259" key="22">
    <source>
        <dbReference type="PROSITE" id="PS50240"/>
    </source>
</evidence>
<evidence type="ECO:0000256" key="19">
    <source>
        <dbReference type="SAM" id="MobiDB-lite"/>
    </source>
</evidence>